<dbReference type="RefSeq" id="WP_379954660.1">
    <property type="nucleotide sequence ID" value="NZ_JAUYVI010000002.1"/>
</dbReference>
<evidence type="ECO:0000256" key="2">
    <source>
        <dbReference type="ARBA" id="ARBA00009694"/>
    </source>
</evidence>
<sequence>MPWRVNNATAIQMTEGCGGMGKWLAAAGFNGLCGVGFGAWAAHGAVSVIGPEASEWVKTGAQYQLWHAAALLALIGLPAGWARLRAWAGSCFCLGALLFSGSLYGLALVGWRWFAYVTPFGGLAMLLGWLLLLGFGLKAWRDERIS</sequence>
<evidence type="ECO:0000256" key="1">
    <source>
        <dbReference type="ARBA" id="ARBA00004141"/>
    </source>
</evidence>
<accession>A0ABU0YHR8</accession>
<gene>
    <name evidence="7" type="ORF">Q8A70_06260</name>
</gene>
<comment type="caution">
    <text evidence="7">The sequence shown here is derived from an EMBL/GenBank/DDBJ whole genome shotgun (WGS) entry which is preliminary data.</text>
</comment>
<organism evidence="7 8">
    <name type="scientific">Dongia sedimenti</name>
    <dbReference type="NCBI Taxonomy" id="3064282"/>
    <lineage>
        <taxon>Bacteria</taxon>
        <taxon>Pseudomonadati</taxon>
        <taxon>Pseudomonadota</taxon>
        <taxon>Alphaproteobacteria</taxon>
        <taxon>Rhodospirillales</taxon>
        <taxon>Dongiaceae</taxon>
        <taxon>Dongia</taxon>
    </lineage>
</organism>
<keyword evidence="3 6" id="KW-0812">Transmembrane</keyword>
<keyword evidence="8" id="KW-1185">Reference proteome</keyword>
<feature type="transmembrane region" description="Helical" evidence="6">
    <location>
        <begin position="91"/>
        <end position="114"/>
    </location>
</feature>
<dbReference type="Proteomes" id="UP001230156">
    <property type="component" value="Unassembled WGS sequence"/>
</dbReference>
<comment type="subcellular location">
    <subcellularLocation>
        <location evidence="1">Membrane</location>
        <topology evidence="1">Multi-pass membrane protein</topology>
    </subcellularLocation>
</comment>
<proteinExistence type="inferred from homology"/>
<evidence type="ECO:0000313" key="8">
    <source>
        <dbReference type="Proteomes" id="UP001230156"/>
    </source>
</evidence>
<reference evidence="8" key="1">
    <citation type="submission" date="2023-08" db="EMBL/GenBank/DDBJ databases">
        <title>Rhodospirillaceae gen. nov., a novel taxon isolated from the Yangtze River Yuezi River estuary sludge.</title>
        <authorList>
            <person name="Ruan L."/>
        </authorList>
    </citation>
    <scope>NUCLEOTIDE SEQUENCE [LARGE SCALE GENOMIC DNA]</scope>
    <source>
        <strain evidence="8">R-7</strain>
    </source>
</reference>
<comment type="similarity">
    <text evidence="2">Belongs to the UPF0382 family.</text>
</comment>
<dbReference type="Pfam" id="PF04241">
    <property type="entry name" value="DUF423"/>
    <property type="match status" value="1"/>
</dbReference>
<evidence type="ECO:0000313" key="7">
    <source>
        <dbReference type="EMBL" id="MDQ7247259.1"/>
    </source>
</evidence>
<keyword evidence="5 6" id="KW-0472">Membrane</keyword>
<feature type="transmembrane region" description="Helical" evidence="6">
    <location>
        <begin position="120"/>
        <end position="140"/>
    </location>
</feature>
<dbReference type="PANTHER" id="PTHR43461:SF1">
    <property type="entry name" value="TRANSMEMBRANE PROTEIN 256"/>
    <property type="match status" value="1"/>
</dbReference>
<evidence type="ECO:0000256" key="6">
    <source>
        <dbReference type="SAM" id="Phobius"/>
    </source>
</evidence>
<evidence type="ECO:0000256" key="5">
    <source>
        <dbReference type="ARBA" id="ARBA00023136"/>
    </source>
</evidence>
<dbReference type="PANTHER" id="PTHR43461">
    <property type="entry name" value="TRANSMEMBRANE PROTEIN 256"/>
    <property type="match status" value="1"/>
</dbReference>
<dbReference type="EMBL" id="JAUYVI010000002">
    <property type="protein sequence ID" value="MDQ7247259.1"/>
    <property type="molecule type" value="Genomic_DNA"/>
</dbReference>
<feature type="transmembrane region" description="Helical" evidence="6">
    <location>
        <begin position="63"/>
        <end position="84"/>
    </location>
</feature>
<name>A0ABU0YHR8_9PROT</name>
<protein>
    <submittedName>
        <fullName evidence="7">DUF423 domain-containing protein</fullName>
    </submittedName>
</protein>
<evidence type="ECO:0000256" key="4">
    <source>
        <dbReference type="ARBA" id="ARBA00022989"/>
    </source>
</evidence>
<dbReference type="InterPro" id="IPR006696">
    <property type="entry name" value="DUF423"/>
</dbReference>
<evidence type="ECO:0000256" key="3">
    <source>
        <dbReference type="ARBA" id="ARBA00022692"/>
    </source>
</evidence>
<keyword evidence="4 6" id="KW-1133">Transmembrane helix</keyword>
<feature type="transmembrane region" description="Helical" evidence="6">
    <location>
        <begin position="23"/>
        <end position="43"/>
    </location>
</feature>